<dbReference type="RefSeq" id="WP_124707380.1">
    <property type="nucleotide sequence ID" value="NZ_CP033972.1"/>
</dbReference>
<dbReference type="OrthoDB" id="3181909at2"/>
<dbReference type="Gene3D" id="3.40.50.1820">
    <property type="entry name" value="alpha/beta hydrolase"/>
    <property type="match status" value="1"/>
</dbReference>
<name>A0A3G8JJ42_9ACTN</name>
<dbReference type="SUPFAM" id="SSF53474">
    <property type="entry name" value="alpha/beta-Hydrolases"/>
    <property type="match status" value="1"/>
</dbReference>
<dbReference type="InterPro" id="IPR029058">
    <property type="entry name" value="AB_hydrolase_fold"/>
</dbReference>
<dbReference type="InterPro" id="IPR050300">
    <property type="entry name" value="GDXG_lipolytic_enzyme"/>
</dbReference>
<keyword evidence="4" id="KW-1185">Reference proteome</keyword>
<gene>
    <name evidence="3" type="primary">lip2_1</name>
    <name evidence="3" type="ORF">D7316_01118</name>
</gene>
<accession>A0A3G8JJ42</accession>
<protein>
    <submittedName>
        <fullName evidence="3">Lipase 2</fullName>
        <ecNumber evidence="3">3.1.1.3</ecNumber>
    </submittedName>
</protein>
<dbReference type="Pfam" id="PF07859">
    <property type="entry name" value="Abhydrolase_3"/>
    <property type="match status" value="1"/>
</dbReference>
<feature type="domain" description="Alpha/beta hydrolase fold-3" evidence="2">
    <location>
        <begin position="85"/>
        <end position="279"/>
    </location>
</feature>
<dbReference type="EMBL" id="CP033972">
    <property type="protein sequence ID" value="AZG44532.1"/>
    <property type="molecule type" value="Genomic_DNA"/>
</dbReference>
<sequence>MRLGLDDVMVPVTADALADSHAVYGAAPAGRGPENDAELRRVRAQRVVPAGDDHATEEIVHGDGRPVPVRIIAPANGTAQGVHLDIHGGGFYMGAAIQRDTRNRRLAESLGIVVVSVDYRLAPERPWPAAPDDCEAAALWLVECAESRFGSSRLTIGGFSAGSTLAVTTLLRLRDRGVIDRFGGAALQFGTYDLSGHTPAGRLIADEYFLQAYVGHVPDRTVPDVSPIYADLHDLPPTLLVVGELDVLLEDNVAMAGRLAVAGVDVDLRVYPKSPHGFTSRPTAIAAMALADIDRWLSTR</sequence>
<evidence type="ECO:0000313" key="4">
    <source>
        <dbReference type="Proteomes" id="UP000271469"/>
    </source>
</evidence>
<evidence type="ECO:0000313" key="3">
    <source>
        <dbReference type="EMBL" id="AZG44532.1"/>
    </source>
</evidence>
<dbReference type="AlphaFoldDB" id="A0A3G8JJ42"/>
<dbReference type="PANTHER" id="PTHR48081:SF8">
    <property type="entry name" value="ALPHA_BETA HYDROLASE FOLD-3 DOMAIN-CONTAINING PROTEIN-RELATED"/>
    <property type="match status" value="1"/>
</dbReference>
<keyword evidence="1 3" id="KW-0378">Hydrolase</keyword>
<dbReference type="PANTHER" id="PTHR48081">
    <property type="entry name" value="AB HYDROLASE SUPERFAMILY PROTEIN C4A8.06C"/>
    <property type="match status" value="1"/>
</dbReference>
<dbReference type="GO" id="GO:0004806">
    <property type="term" value="F:triacylglycerol lipase activity"/>
    <property type="evidence" value="ECO:0007669"/>
    <property type="project" value="UniProtKB-EC"/>
</dbReference>
<evidence type="ECO:0000259" key="2">
    <source>
        <dbReference type="Pfam" id="PF07859"/>
    </source>
</evidence>
<dbReference type="InterPro" id="IPR013094">
    <property type="entry name" value="AB_hydrolase_3"/>
</dbReference>
<dbReference type="EC" id="3.1.1.3" evidence="3"/>
<dbReference type="Proteomes" id="UP000271469">
    <property type="component" value="Chromosome"/>
</dbReference>
<proteinExistence type="predicted"/>
<evidence type="ECO:0000256" key="1">
    <source>
        <dbReference type="ARBA" id="ARBA00022801"/>
    </source>
</evidence>
<dbReference type="KEGG" id="gom:D7316_01118"/>
<organism evidence="3 4">
    <name type="scientific">Gordonia insulae</name>
    <dbReference type="NCBI Taxonomy" id="2420509"/>
    <lineage>
        <taxon>Bacteria</taxon>
        <taxon>Bacillati</taxon>
        <taxon>Actinomycetota</taxon>
        <taxon>Actinomycetes</taxon>
        <taxon>Mycobacteriales</taxon>
        <taxon>Gordoniaceae</taxon>
        <taxon>Gordonia</taxon>
    </lineage>
</organism>
<reference evidence="3 4" key="1">
    <citation type="submission" date="2018-11" db="EMBL/GenBank/DDBJ databases">
        <title>Gordonia insulae sp. nov., isolated from an island soil.</title>
        <authorList>
            <person name="Kim Y.S."/>
            <person name="Kim S.B."/>
        </authorList>
    </citation>
    <scope>NUCLEOTIDE SEQUENCE [LARGE SCALE GENOMIC DNA]</scope>
    <source>
        <strain evidence="3 4">MMS17-SY073</strain>
    </source>
</reference>